<proteinExistence type="predicted"/>
<evidence type="ECO:0000313" key="2">
    <source>
        <dbReference type="EMBL" id="CAJ0958822.1"/>
    </source>
</evidence>
<reference evidence="2" key="1">
    <citation type="submission" date="2023-07" db="EMBL/GenBank/DDBJ databases">
        <authorList>
            <person name="Stuckert A."/>
        </authorList>
    </citation>
    <scope>NUCLEOTIDE SEQUENCE</scope>
</reference>
<protein>
    <recommendedName>
        <fullName evidence="1">Reverse transcriptase domain-containing protein</fullName>
    </recommendedName>
</protein>
<dbReference type="Proteomes" id="UP001176940">
    <property type="component" value="Unassembled WGS sequence"/>
</dbReference>
<evidence type="ECO:0000313" key="3">
    <source>
        <dbReference type="Proteomes" id="UP001176940"/>
    </source>
</evidence>
<evidence type="ECO:0000259" key="1">
    <source>
        <dbReference type="PROSITE" id="PS50878"/>
    </source>
</evidence>
<dbReference type="PANTHER" id="PTHR21301:SF12">
    <property type="match status" value="1"/>
</dbReference>
<sequence length="182" mass="20786">MVQVNVIRGPPNTEKILTPHARSTKSYILDTGDFLDKIHNIKNIPPDSILCTLDVNSLYTSIEHDKGIEAVTLTLREAHIDSHLLDLCIDLLNLVLRENFFMFEDDFFLQICGTAMGSNVAPAYANLYMDHFEPTYVYPNTVFQQNALTWYSTICDQGHCVAETLNLLPLLFRLVYYLHTTE</sequence>
<accession>A0ABN9M8R9</accession>
<dbReference type="InterPro" id="IPR000477">
    <property type="entry name" value="RT_dom"/>
</dbReference>
<organism evidence="2 3">
    <name type="scientific">Ranitomeya imitator</name>
    <name type="common">mimic poison frog</name>
    <dbReference type="NCBI Taxonomy" id="111125"/>
    <lineage>
        <taxon>Eukaryota</taxon>
        <taxon>Metazoa</taxon>
        <taxon>Chordata</taxon>
        <taxon>Craniata</taxon>
        <taxon>Vertebrata</taxon>
        <taxon>Euteleostomi</taxon>
        <taxon>Amphibia</taxon>
        <taxon>Batrachia</taxon>
        <taxon>Anura</taxon>
        <taxon>Neobatrachia</taxon>
        <taxon>Hyloidea</taxon>
        <taxon>Dendrobatidae</taxon>
        <taxon>Dendrobatinae</taxon>
        <taxon>Ranitomeya</taxon>
    </lineage>
</organism>
<name>A0ABN9M8R9_9NEOB</name>
<gene>
    <name evidence="2" type="ORF">RIMI_LOCUS16527808</name>
</gene>
<dbReference type="PROSITE" id="PS50878">
    <property type="entry name" value="RT_POL"/>
    <property type="match status" value="1"/>
</dbReference>
<comment type="caution">
    <text evidence="2">The sequence shown here is derived from an EMBL/GenBank/DDBJ whole genome shotgun (WGS) entry which is preliminary data.</text>
</comment>
<keyword evidence="3" id="KW-1185">Reference proteome</keyword>
<dbReference type="PANTHER" id="PTHR21301">
    <property type="entry name" value="REVERSE TRANSCRIPTASE"/>
    <property type="match status" value="1"/>
</dbReference>
<feature type="domain" description="Reverse transcriptase" evidence="1">
    <location>
        <begin position="1"/>
        <end position="182"/>
    </location>
</feature>
<dbReference type="EMBL" id="CAUEEQ010046311">
    <property type="protein sequence ID" value="CAJ0958822.1"/>
    <property type="molecule type" value="Genomic_DNA"/>
</dbReference>